<evidence type="ECO:0000256" key="1">
    <source>
        <dbReference type="SAM" id="Coils"/>
    </source>
</evidence>
<name>A0A6J7WDK5_9CAUD</name>
<organism evidence="2">
    <name type="scientific">uncultured Caudovirales phage</name>
    <dbReference type="NCBI Taxonomy" id="2100421"/>
    <lineage>
        <taxon>Viruses</taxon>
        <taxon>Duplodnaviria</taxon>
        <taxon>Heunggongvirae</taxon>
        <taxon>Uroviricota</taxon>
        <taxon>Caudoviricetes</taxon>
        <taxon>Peduoviridae</taxon>
        <taxon>Maltschvirus</taxon>
        <taxon>Maltschvirus maltsch</taxon>
    </lineage>
</organism>
<gene>
    <name evidence="2" type="ORF">UFOVP157_47</name>
</gene>
<feature type="coiled-coil region" evidence="1">
    <location>
        <begin position="29"/>
        <end position="56"/>
    </location>
</feature>
<protein>
    <submittedName>
        <fullName evidence="2">Uncharacterized protein</fullName>
    </submittedName>
</protein>
<accession>A0A6J7WDK5</accession>
<proteinExistence type="predicted"/>
<keyword evidence="1" id="KW-0175">Coiled coil</keyword>
<sequence>MSAFKYKTGVAKEKQSKQMYVYVDKWIELHNELNKLREAQKSYKKLLTELSKINDDCL</sequence>
<dbReference type="EMBL" id="LR798206">
    <property type="protein sequence ID" value="CAB5178877.1"/>
    <property type="molecule type" value="Genomic_DNA"/>
</dbReference>
<evidence type="ECO:0000313" key="2">
    <source>
        <dbReference type="EMBL" id="CAB5178877.1"/>
    </source>
</evidence>
<reference evidence="2" key="1">
    <citation type="submission" date="2020-05" db="EMBL/GenBank/DDBJ databases">
        <authorList>
            <person name="Chiriac C."/>
            <person name="Salcher M."/>
            <person name="Ghai R."/>
            <person name="Kavagutti S V."/>
        </authorList>
    </citation>
    <scope>NUCLEOTIDE SEQUENCE</scope>
</reference>